<dbReference type="Pfam" id="PF20473">
    <property type="entry name" value="MmeI_Mtase"/>
    <property type="match status" value="1"/>
</dbReference>
<feature type="domain" description="MmeI-like helicase spacer" evidence="6">
    <location>
        <begin position="183"/>
        <end position="252"/>
    </location>
</feature>
<dbReference type="Gene3D" id="3.40.50.150">
    <property type="entry name" value="Vaccinia Virus protein VP39"/>
    <property type="match status" value="1"/>
</dbReference>
<dbReference type="GO" id="GO:0009007">
    <property type="term" value="F:site-specific DNA-methyltransferase (adenine-specific) activity"/>
    <property type="evidence" value="ECO:0007669"/>
    <property type="project" value="UniProtKB-EC"/>
</dbReference>
<dbReference type="InterPro" id="IPR002052">
    <property type="entry name" value="DNA_methylase_N6_adenine_CS"/>
</dbReference>
<dbReference type="EMBL" id="LNCU01000022">
    <property type="protein sequence ID" value="KWV60220.1"/>
    <property type="molecule type" value="Genomic_DNA"/>
</dbReference>
<dbReference type="InterPro" id="IPR050953">
    <property type="entry name" value="N4_N6_ade-DNA_methylase"/>
</dbReference>
<accession>A0A109K3V8</accession>
<evidence type="ECO:0000256" key="3">
    <source>
        <dbReference type="ARBA" id="ARBA00022679"/>
    </source>
</evidence>
<evidence type="ECO:0000259" key="5">
    <source>
        <dbReference type="Pfam" id="PF20464"/>
    </source>
</evidence>
<dbReference type="Proteomes" id="UP000057737">
    <property type="component" value="Unassembled WGS sequence"/>
</dbReference>
<keyword evidence="2 8" id="KW-0489">Methyltransferase</keyword>
<organism evidence="8 9">
    <name type="scientific">Bradyrhizobium macuxiense</name>
    <dbReference type="NCBI Taxonomy" id="1755647"/>
    <lineage>
        <taxon>Bacteria</taxon>
        <taxon>Pseudomonadati</taxon>
        <taxon>Pseudomonadota</taxon>
        <taxon>Alphaproteobacteria</taxon>
        <taxon>Hyphomicrobiales</taxon>
        <taxon>Nitrobacteraceae</taxon>
        <taxon>Bradyrhizobium</taxon>
    </lineage>
</organism>
<evidence type="ECO:0000313" key="8">
    <source>
        <dbReference type="EMBL" id="KWV60220.1"/>
    </source>
</evidence>
<dbReference type="GO" id="GO:0032259">
    <property type="term" value="P:methylation"/>
    <property type="evidence" value="ECO:0007669"/>
    <property type="project" value="UniProtKB-KW"/>
</dbReference>
<feature type="domain" description="MmeI-like N-terminal" evidence="5">
    <location>
        <begin position="3"/>
        <end position="176"/>
    </location>
</feature>
<comment type="catalytic activity">
    <reaction evidence="4">
        <text>a 2'-deoxyadenosine in DNA + S-adenosyl-L-methionine = an N(6)-methyl-2'-deoxyadenosine in DNA + S-adenosyl-L-homocysteine + H(+)</text>
        <dbReference type="Rhea" id="RHEA:15197"/>
        <dbReference type="Rhea" id="RHEA-COMP:12418"/>
        <dbReference type="Rhea" id="RHEA-COMP:12419"/>
        <dbReference type="ChEBI" id="CHEBI:15378"/>
        <dbReference type="ChEBI" id="CHEBI:57856"/>
        <dbReference type="ChEBI" id="CHEBI:59789"/>
        <dbReference type="ChEBI" id="CHEBI:90615"/>
        <dbReference type="ChEBI" id="CHEBI:90616"/>
        <dbReference type="EC" id="2.1.1.72"/>
    </reaction>
</comment>
<gene>
    <name evidence="8" type="ORF">AS156_30050</name>
</gene>
<dbReference type="PANTHER" id="PTHR33841">
    <property type="entry name" value="DNA METHYLTRANSFERASE YEEA-RELATED"/>
    <property type="match status" value="1"/>
</dbReference>
<evidence type="ECO:0000256" key="4">
    <source>
        <dbReference type="ARBA" id="ARBA00047942"/>
    </source>
</evidence>
<dbReference type="AlphaFoldDB" id="A0A109K3V8"/>
<dbReference type="InterPro" id="IPR029063">
    <property type="entry name" value="SAM-dependent_MTases_sf"/>
</dbReference>
<dbReference type="EC" id="2.1.1.72" evidence="1"/>
<reference evidence="8 9" key="1">
    <citation type="submission" date="2015-11" db="EMBL/GenBank/DDBJ databases">
        <title>Draft Genome Sequence of the Strain BR 10303 (Bradyrhizobium sp.) isolated from nodules of Centrolobium paraense.</title>
        <authorList>
            <person name="Zelli J.E."/>
            <person name="Simoes-Araujo J.L."/>
            <person name="Barauna A.C."/>
            <person name="Silva K."/>
        </authorList>
    </citation>
    <scope>NUCLEOTIDE SEQUENCE [LARGE SCALE GENOMIC DNA]</scope>
    <source>
        <strain evidence="8 9">BR 10303</strain>
    </source>
</reference>
<dbReference type="PROSITE" id="PS00092">
    <property type="entry name" value="N6_MTASE"/>
    <property type="match status" value="1"/>
</dbReference>
<comment type="caution">
    <text evidence="8">The sequence shown here is derived from an EMBL/GenBank/DDBJ whole genome shotgun (WGS) entry which is preliminary data.</text>
</comment>
<dbReference type="SUPFAM" id="SSF53335">
    <property type="entry name" value="S-adenosyl-L-methionine-dependent methyltransferases"/>
    <property type="match status" value="1"/>
</dbReference>
<dbReference type="PANTHER" id="PTHR33841:SF1">
    <property type="entry name" value="DNA METHYLTRANSFERASE A"/>
    <property type="match status" value="1"/>
</dbReference>
<protein>
    <recommendedName>
        <fullName evidence="1">site-specific DNA-methyltransferase (adenine-specific)</fullName>
        <ecNumber evidence="1">2.1.1.72</ecNumber>
    </recommendedName>
</protein>
<keyword evidence="3 8" id="KW-0808">Transferase</keyword>
<evidence type="ECO:0000259" key="6">
    <source>
        <dbReference type="Pfam" id="PF20465"/>
    </source>
</evidence>
<evidence type="ECO:0000259" key="7">
    <source>
        <dbReference type="Pfam" id="PF20473"/>
    </source>
</evidence>
<keyword evidence="9" id="KW-1185">Reference proteome</keyword>
<dbReference type="GO" id="GO:0003676">
    <property type="term" value="F:nucleic acid binding"/>
    <property type="evidence" value="ECO:0007669"/>
    <property type="project" value="InterPro"/>
</dbReference>
<evidence type="ECO:0000256" key="2">
    <source>
        <dbReference type="ARBA" id="ARBA00022603"/>
    </source>
</evidence>
<sequence>MTPDEFIRKWKSAELNERAAAQSHFIDLCRMLDEPAPTDVDPKGEWYAFERGATKTTGGEGWADVWKRDHFGWEYKGKRKDLKAAFAQLQQYALALENPPLLVVCDMDRFEIHTNWTNSVSAVHEFGLDDLRDANVRQKLKSVFSDPERLKPGKTRQALTEEAAAEFAKLAQRLRDRGRPAETVAHFINRLVFCMFAEDVDLLPNKMFKRMLEHASSRPDEFQSLASDLFKAMQSGGRVGFEHVAWFNGGLFNDDTALPLDKDDIALTLVAANLDWAEIDPSILGTLFERGLDPDKRSQLGAHYTDRDKIMMIVDPVIVRPWLAEWETAKAEIAKSVEKSRSAKSASARTKAHDQAVAEYRSFLNKLRAFRVLDPACGSGNFLYLALLALKDIEHRVSIEAEAMGLQREFSQVGPAAVKGIEINPYAAELARVSVWIGEIQWMRRNGFGVSDRPILKPLDHIECRDAVLNEDGSEATWPDADAIVGNPPFLGDKAMLSVLGTAYVDKLRSKFAGRVPGGVDLVVYWFEKARAAVEAGLSKSAGLVSTQAIRRGSNRSVLDKISAGATIFDAWADEPWVVDGAAVRVSLVCFAREIDNPRQYRLDGKRVTSIHADLTGDTVDLTKALPLPENVGWCFQGPVKVGPFDVPGDTARNWLQLPRNPNGRSNSDVVRPWLNGQDVTRRSSDRWIVDFADMPEKDAAVYEAPFEYVRRNVKPLRDKNNRERRRIFWWQHGETVPGLRKKTIGLKRLIATPRVSKHRIFVWVSLKVLPDSRINIVVRDDDATFGILHSRFHEAWSLRLGGWHGVGNDPQYTPSTGFETFPFPVGLAPNIPAAASANDPRAKKIAEAADQLHKLRENWLNPADLVRREPEVVAGFPDRFVPINEDAERALKKRTLTNLYNERPTWLANAHAELDAAVAAAYNWPTDISEEDALARLFALNQERAAGSAPGELLAETAPTE</sequence>
<dbReference type="RefSeq" id="WP_066501014.1">
    <property type="nucleotide sequence ID" value="NZ_LNCU01000022.1"/>
</dbReference>
<dbReference type="Pfam" id="PF20465">
    <property type="entry name" value="MmeI_hel"/>
    <property type="match status" value="1"/>
</dbReference>
<dbReference type="InterPro" id="IPR046817">
    <property type="entry name" value="MmeI_N"/>
</dbReference>
<proteinExistence type="predicted"/>
<feature type="domain" description="MmeI-like DNA-methyltransferase" evidence="7">
    <location>
        <begin position="357"/>
        <end position="591"/>
    </location>
</feature>
<evidence type="ECO:0000313" key="9">
    <source>
        <dbReference type="Proteomes" id="UP000057737"/>
    </source>
</evidence>
<dbReference type="Pfam" id="PF20464">
    <property type="entry name" value="MmeI_N"/>
    <property type="match status" value="1"/>
</dbReference>
<dbReference type="OrthoDB" id="9806213at2"/>
<evidence type="ECO:0000256" key="1">
    <source>
        <dbReference type="ARBA" id="ARBA00011900"/>
    </source>
</evidence>
<dbReference type="InterPro" id="IPR046816">
    <property type="entry name" value="MmeI_Mtase"/>
</dbReference>
<name>A0A109K3V8_9BRAD</name>
<dbReference type="InterPro" id="IPR046819">
    <property type="entry name" value="MmeI_hel"/>
</dbReference>
<dbReference type="PRINTS" id="PR00507">
    <property type="entry name" value="N12N6MTFRASE"/>
</dbReference>